<keyword evidence="4 9" id="KW-0808">Transferase</keyword>
<evidence type="ECO:0000256" key="9">
    <source>
        <dbReference type="HAMAP-Rule" id="MF_00061"/>
    </source>
</evidence>
<name>A0A9W6DEK4_9FIRM</name>
<keyword evidence="6 9" id="KW-0418">Kinase</keyword>
<comment type="pathway">
    <text evidence="9">Isoprenoid biosynthesis; isopentenyl diphosphate biosynthesis via DXP pathway; isopentenyl diphosphate from 1-deoxy-D-xylulose 5-phosphate: step 3/6.</text>
</comment>
<keyword evidence="5 9" id="KW-0547">Nucleotide-binding</keyword>
<dbReference type="GO" id="GO:0005524">
    <property type="term" value="F:ATP binding"/>
    <property type="evidence" value="ECO:0007669"/>
    <property type="project" value="UniProtKB-UniRule"/>
</dbReference>
<dbReference type="SUPFAM" id="SSF54211">
    <property type="entry name" value="Ribosomal protein S5 domain 2-like"/>
    <property type="match status" value="1"/>
</dbReference>
<evidence type="ECO:0000256" key="4">
    <source>
        <dbReference type="ARBA" id="ARBA00022679"/>
    </source>
</evidence>
<proteinExistence type="inferred from homology"/>
<dbReference type="PANTHER" id="PTHR43527">
    <property type="entry name" value="4-DIPHOSPHOCYTIDYL-2-C-METHYL-D-ERYTHRITOL KINASE, CHLOROPLASTIC"/>
    <property type="match status" value="1"/>
</dbReference>
<dbReference type="InterPro" id="IPR020568">
    <property type="entry name" value="Ribosomal_Su5_D2-typ_SF"/>
</dbReference>
<dbReference type="SUPFAM" id="SSF55060">
    <property type="entry name" value="GHMP Kinase, C-terminal domain"/>
    <property type="match status" value="1"/>
</dbReference>
<dbReference type="InterPro" id="IPR006204">
    <property type="entry name" value="GHMP_kinase_N_dom"/>
</dbReference>
<dbReference type="InterPro" id="IPR004424">
    <property type="entry name" value="IspE"/>
</dbReference>
<evidence type="ECO:0000256" key="6">
    <source>
        <dbReference type="ARBA" id="ARBA00022777"/>
    </source>
</evidence>
<dbReference type="InterPro" id="IPR013750">
    <property type="entry name" value="GHMP_kinase_C_dom"/>
</dbReference>
<dbReference type="PIRSF" id="PIRSF010376">
    <property type="entry name" value="IspE"/>
    <property type="match status" value="1"/>
</dbReference>
<dbReference type="InterPro" id="IPR014721">
    <property type="entry name" value="Ribsml_uS5_D2-typ_fold_subgr"/>
</dbReference>
<feature type="binding site" evidence="9">
    <location>
        <begin position="95"/>
        <end position="105"/>
    </location>
    <ligand>
        <name>ATP</name>
        <dbReference type="ChEBI" id="CHEBI:30616"/>
    </ligand>
</feature>
<reference evidence="12" key="1">
    <citation type="submission" date="2022-06" db="EMBL/GenBank/DDBJ databases">
        <title>Vallitalea longa sp. nov., an anaerobic bacterium isolated from marine sediment.</title>
        <authorList>
            <person name="Hirano S."/>
            <person name="Terahara T."/>
            <person name="Mori K."/>
            <person name="Hamada M."/>
            <person name="Matsumoto R."/>
            <person name="Kobayashi T."/>
        </authorList>
    </citation>
    <scope>NUCLEOTIDE SEQUENCE</scope>
    <source>
        <strain evidence="12">SH18-1</strain>
    </source>
</reference>
<dbReference type="GO" id="GO:0016114">
    <property type="term" value="P:terpenoid biosynthetic process"/>
    <property type="evidence" value="ECO:0007669"/>
    <property type="project" value="UniProtKB-UniRule"/>
</dbReference>
<evidence type="ECO:0000256" key="2">
    <source>
        <dbReference type="ARBA" id="ARBA00012052"/>
    </source>
</evidence>
<dbReference type="EC" id="2.7.1.148" evidence="2 9"/>
<dbReference type="GO" id="GO:0019288">
    <property type="term" value="P:isopentenyl diphosphate biosynthetic process, methylerythritol 4-phosphate pathway"/>
    <property type="evidence" value="ECO:0007669"/>
    <property type="project" value="UniProtKB-UniRule"/>
</dbReference>
<feature type="active site" evidence="9">
    <location>
        <position position="137"/>
    </location>
</feature>
<feature type="domain" description="GHMP kinase N-terminal" evidence="10">
    <location>
        <begin position="67"/>
        <end position="144"/>
    </location>
</feature>
<evidence type="ECO:0000256" key="5">
    <source>
        <dbReference type="ARBA" id="ARBA00022741"/>
    </source>
</evidence>
<evidence type="ECO:0000256" key="3">
    <source>
        <dbReference type="ARBA" id="ARBA00017473"/>
    </source>
</evidence>
<evidence type="ECO:0000313" key="12">
    <source>
        <dbReference type="EMBL" id="GKX28547.1"/>
    </source>
</evidence>
<comment type="catalytic activity">
    <reaction evidence="9">
        <text>4-CDP-2-C-methyl-D-erythritol + ATP = 4-CDP-2-C-methyl-D-erythritol 2-phosphate + ADP + H(+)</text>
        <dbReference type="Rhea" id="RHEA:18437"/>
        <dbReference type="ChEBI" id="CHEBI:15378"/>
        <dbReference type="ChEBI" id="CHEBI:30616"/>
        <dbReference type="ChEBI" id="CHEBI:57823"/>
        <dbReference type="ChEBI" id="CHEBI:57919"/>
        <dbReference type="ChEBI" id="CHEBI:456216"/>
        <dbReference type="EC" id="2.7.1.148"/>
    </reaction>
</comment>
<dbReference type="EMBL" id="BRLB01000001">
    <property type="protein sequence ID" value="GKX28547.1"/>
    <property type="molecule type" value="Genomic_DNA"/>
</dbReference>
<dbReference type="GO" id="GO:0050515">
    <property type="term" value="F:4-(cytidine 5'-diphospho)-2-C-methyl-D-erythritol kinase activity"/>
    <property type="evidence" value="ECO:0007669"/>
    <property type="project" value="UniProtKB-UniRule"/>
</dbReference>
<dbReference type="RefSeq" id="WP_281812925.1">
    <property type="nucleotide sequence ID" value="NZ_BRLB01000001.1"/>
</dbReference>
<dbReference type="AlphaFoldDB" id="A0A9W6DEK4"/>
<feature type="domain" description="GHMP kinase C-terminal" evidence="11">
    <location>
        <begin position="206"/>
        <end position="272"/>
    </location>
</feature>
<dbReference type="Proteomes" id="UP001144256">
    <property type="component" value="Unassembled WGS sequence"/>
</dbReference>
<accession>A0A9W6DEK4</accession>
<comment type="similarity">
    <text evidence="1 9">Belongs to the GHMP kinase family. IspE subfamily.</text>
</comment>
<keyword evidence="13" id="KW-1185">Reference proteome</keyword>
<dbReference type="PANTHER" id="PTHR43527:SF2">
    <property type="entry name" value="4-DIPHOSPHOCYTIDYL-2-C-METHYL-D-ERYTHRITOL KINASE, CHLOROPLASTIC"/>
    <property type="match status" value="1"/>
</dbReference>
<keyword evidence="9" id="KW-0414">Isoprene biosynthesis</keyword>
<comment type="function">
    <text evidence="9">Catalyzes the phosphorylation of the position 2 hydroxy group of 4-diphosphocytidyl-2C-methyl-D-erythritol.</text>
</comment>
<gene>
    <name evidence="9 12" type="primary">ispE</name>
    <name evidence="12" type="ORF">SH1V18_10270</name>
</gene>
<evidence type="ECO:0000256" key="8">
    <source>
        <dbReference type="ARBA" id="ARBA00032554"/>
    </source>
</evidence>
<comment type="caution">
    <text evidence="12">The sequence shown here is derived from an EMBL/GenBank/DDBJ whole genome shotgun (WGS) entry which is preliminary data.</text>
</comment>
<dbReference type="HAMAP" id="MF_00061">
    <property type="entry name" value="IspE"/>
    <property type="match status" value="1"/>
</dbReference>
<dbReference type="Pfam" id="PF08544">
    <property type="entry name" value="GHMP_kinases_C"/>
    <property type="match status" value="1"/>
</dbReference>
<feature type="active site" evidence="9">
    <location>
        <position position="11"/>
    </location>
</feature>
<dbReference type="Gene3D" id="3.30.70.890">
    <property type="entry name" value="GHMP kinase, C-terminal domain"/>
    <property type="match status" value="1"/>
</dbReference>
<evidence type="ECO:0000256" key="7">
    <source>
        <dbReference type="ARBA" id="ARBA00022840"/>
    </source>
</evidence>
<dbReference type="Pfam" id="PF00288">
    <property type="entry name" value="GHMP_kinases_N"/>
    <property type="match status" value="1"/>
</dbReference>
<dbReference type="Gene3D" id="3.30.230.10">
    <property type="match status" value="1"/>
</dbReference>
<sequence length="288" mass="32308">MYRINIRARAKINISLDVIGKRQDGYHEVKMIMQTINLYDKINMKKIRKDEIKIQTNLAFLPVDDRNLVYKVVKHLKEKYSIKTGVFIDLYKVIPVAAGLAGGSSDAAATLVGMNRLFNLRMTMNEMMEIGTMFGADIPYCLLRGTALSEGIGEKLTPLKRFPNAYVVIAKPNINVSTGYVYSNLDLNDIDARPDTDEIINGINKGDLHHICLNMGNILETVTTKKYPIINEIKRCMMENGAIGSLMTGSGPSVFGIFDDKRKAYNLAHKLKVNNIAKFVYTTTIFNS</sequence>
<protein>
    <recommendedName>
        <fullName evidence="3 9">4-diphosphocytidyl-2-C-methyl-D-erythritol kinase</fullName>
        <shortName evidence="9">CMK</shortName>
        <ecNumber evidence="2 9">2.7.1.148</ecNumber>
    </recommendedName>
    <alternativeName>
        <fullName evidence="8 9">4-(cytidine-5'-diphospho)-2-C-methyl-D-erythritol kinase</fullName>
    </alternativeName>
</protein>
<dbReference type="InterPro" id="IPR036554">
    <property type="entry name" value="GHMP_kinase_C_sf"/>
</dbReference>
<evidence type="ECO:0000313" key="13">
    <source>
        <dbReference type="Proteomes" id="UP001144256"/>
    </source>
</evidence>
<evidence type="ECO:0000259" key="11">
    <source>
        <dbReference type="Pfam" id="PF08544"/>
    </source>
</evidence>
<evidence type="ECO:0000259" key="10">
    <source>
        <dbReference type="Pfam" id="PF00288"/>
    </source>
</evidence>
<organism evidence="12 13">
    <name type="scientific">Vallitalea longa</name>
    <dbReference type="NCBI Taxonomy" id="2936439"/>
    <lineage>
        <taxon>Bacteria</taxon>
        <taxon>Bacillati</taxon>
        <taxon>Bacillota</taxon>
        <taxon>Clostridia</taxon>
        <taxon>Lachnospirales</taxon>
        <taxon>Vallitaleaceae</taxon>
        <taxon>Vallitalea</taxon>
    </lineage>
</organism>
<keyword evidence="7 9" id="KW-0067">ATP-binding</keyword>
<dbReference type="NCBIfam" id="TIGR00154">
    <property type="entry name" value="ispE"/>
    <property type="match status" value="1"/>
</dbReference>
<evidence type="ECO:0000256" key="1">
    <source>
        <dbReference type="ARBA" id="ARBA00009684"/>
    </source>
</evidence>